<accession>A0A1V6C980</accession>
<organism evidence="2">
    <name type="scientific">candidate division TA06 bacterium ADurb.Bin131</name>
    <dbReference type="NCBI Taxonomy" id="1852827"/>
    <lineage>
        <taxon>Bacteria</taxon>
        <taxon>Bacteria division TA06</taxon>
    </lineage>
</organism>
<comment type="caution">
    <text evidence="2">The sequence shown here is derived from an EMBL/GenBank/DDBJ whole genome shotgun (WGS) entry which is preliminary data.</text>
</comment>
<reference evidence="2" key="1">
    <citation type="submission" date="2017-02" db="EMBL/GenBank/DDBJ databases">
        <title>Delving into the versatile metabolic prowess of the omnipresent phylum Bacteroidetes.</title>
        <authorList>
            <person name="Nobu M.K."/>
            <person name="Mei R."/>
            <person name="Narihiro T."/>
            <person name="Kuroda K."/>
            <person name="Liu W.-T."/>
        </authorList>
    </citation>
    <scope>NUCLEOTIDE SEQUENCE</scope>
    <source>
        <strain evidence="2">ADurb.Bin131</strain>
    </source>
</reference>
<keyword evidence="1" id="KW-0472">Membrane</keyword>
<feature type="transmembrane region" description="Helical" evidence="1">
    <location>
        <begin position="20"/>
        <end position="43"/>
    </location>
</feature>
<evidence type="ECO:0000256" key="1">
    <source>
        <dbReference type="SAM" id="Phobius"/>
    </source>
</evidence>
<dbReference type="Proteomes" id="UP000485562">
    <property type="component" value="Unassembled WGS sequence"/>
</dbReference>
<protein>
    <recommendedName>
        <fullName evidence="3">Prepilin-type N-terminal cleavage/methylation domain-containing protein</fullName>
    </recommendedName>
</protein>
<evidence type="ECO:0008006" key="3">
    <source>
        <dbReference type="Google" id="ProtNLM"/>
    </source>
</evidence>
<dbReference type="EMBL" id="MWDQ01000080">
    <property type="protein sequence ID" value="OQB73442.1"/>
    <property type="molecule type" value="Genomic_DNA"/>
</dbReference>
<gene>
    <name evidence="2" type="ORF">BWX89_00958</name>
</gene>
<name>A0A1V6C980_UNCT6</name>
<evidence type="ECO:0000313" key="2">
    <source>
        <dbReference type="EMBL" id="OQB73442.1"/>
    </source>
</evidence>
<keyword evidence="1" id="KW-0812">Transmembrane</keyword>
<keyword evidence="1" id="KW-1133">Transmembrane helix</keyword>
<sequence>MRVNLTQKNLCLRFLKDKGISIVEILVAIVIITIVFISGLMIFSTSTLRIARQSAEKTINQQATDFTLFLRNKLKEAIIRDIPGPFRIDFVGTETSIKFVAPYSSGNGSDIGKYGIYYDGNEIKMSFERIDEKTNTYSFEPGFTGSQLLIGNVKKLSFSYWDGKTWQKFWNTKNQVDCAEIPSKIKVFFVIYGGNIEGKMLEKGFSEEIWLGQ</sequence>
<proteinExistence type="predicted"/>
<dbReference type="AlphaFoldDB" id="A0A1V6C980"/>